<dbReference type="Proteomes" id="UP001597180">
    <property type="component" value="Unassembled WGS sequence"/>
</dbReference>
<evidence type="ECO:0008006" key="4">
    <source>
        <dbReference type="Google" id="ProtNLM"/>
    </source>
</evidence>
<evidence type="ECO:0000256" key="1">
    <source>
        <dbReference type="SAM" id="Phobius"/>
    </source>
</evidence>
<evidence type="ECO:0000313" key="3">
    <source>
        <dbReference type="Proteomes" id="UP001597180"/>
    </source>
</evidence>
<keyword evidence="1" id="KW-0812">Transmembrane</keyword>
<comment type="caution">
    <text evidence="2">The sequence shown here is derived from an EMBL/GenBank/DDBJ whole genome shotgun (WGS) entry which is preliminary data.</text>
</comment>
<keyword evidence="1" id="KW-1133">Transmembrane helix</keyword>
<keyword evidence="1" id="KW-0472">Membrane</keyword>
<keyword evidence="3" id="KW-1185">Reference proteome</keyword>
<protein>
    <recommendedName>
        <fullName evidence="4">Pectate lyase superfamily protein domain-containing protein</fullName>
    </recommendedName>
</protein>
<dbReference type="Gene3D" id="2.160.20.10">
    <property type="entry name" value="Single-stranded right-handed beta-helix, Pectin lyase-like"/>
    <property type="match status" value="1"/>
</dbReference>
<organism evidence="2 3">
    <name type="scientific">Paenibacillus vulneris</name>
    <dbReference type="NCBI Taxonomy" id="1133364"/>
    <lineage>
        <taxon>Bacteria</taxon>
        <taxon>Bacillati</taxon>
        <taxon>Bacillota</taxon>
        <taxon>Bacilli</taxon>
        <taxon>Bacillales</taxon>
        <taxon>Paenibacillaceae</taxon>
        <taxon>Paenibacillus</taxon>
    </lineage>
</organism>
<dbReference type="InterPro" id="IPR011050">
    <property type="entry name" value="Pectin_lyase_fold/virulence"/>
</dbReference>
<gene>
    <name evidence="2" type="ORF">ACFQ4B_27000</name>
</gene>
<dbReference type="InterPro" id="IPR012334">
    <property type="entry name" value="Pectin_lyas_fold"/>
</dbReference>
<dbReference type="RefSeq" id="WP_345587810.1">
    <property type="nucleotide sequence ID" value="NZ_BAABJG010000014.1"/>
</dbReference>
<name>A0ABW3UTS7_9BACL</name>
<dbReference type="SUPFAM" id="SSF51126">
    <property type="entry name" value="Pectin lyase-like"/>
    <property type="match status" value="1"/>
</dbReference>
<proteinExistence type="predicted"/>
<sequence>MIVLKSKRWHVLVLLIFILSLTVLNSPVGLSAGNEAASAWVTYGPDGKLVYKKDESGNRIMDFSTAGYMGGGVAIPEVPVVKTIQPSGGDDTTAIQNAINEVSAMPFKDGFRGALLLGPGTFITTKQINIKTSGVVVRGSGSGDGGTVIQMNGTPFLLFNLAGTGTHTPGVSTNIADSFVPSGTDTVTVSSASGFKEGDNVLISRTATKDWIHFMGMDALVRDGKAQTWIAPGSKMTTDRVIKSISGNKLTFDAPLTDSFDSKYLGSPVGTVAKYTFPGRISQVGLENVKIQAPAAVERYRAVYMNAISDSWVRNVIIQDGTDNFTIDKASKRITVDNVAVNHTVSSTDSAAPASFTCTGTQILFNKSQANDFQNKGKGSWAFVTQNQGTGPIVILNFTSTEKNGIAPHQRWTTGILVDNSRFTNPGNDAEGIVFMNRTTAGSGHGWPMGWSVAWNVEAPQILVSQAPGTMNWCIGCVGKKMSSKEPEGQYDSWGAKVNPESLYLAQLKERLGAEALTNIGYSAAVAKAAETDTPAKPAENPLKGQLWWMLSGLGFIAAVIGWAIYSIFRKDHSRSA</sequence>
<reference evidence="3" key="1">
    <citation type="journal article" date="2019" name="Int. J. Syst. Evol. Microbiol.">
        <title>The Global Catalogue of Microorganisms (GCM) 10K type strain sequencing project: providing services to taxonomists for standard genome sequencing and annotation.</title>
        <authorList>
            <consortium name="The Broad Institute Genomics Platform"/>
            <consortium name="The Broad Institute Genome Sequencing Center for Infectious Disease"/>
            <person name="Wu L."/>
            <person name="Ma J."/>
        </authorList>
    </citation>
    <scope>NUCLEOTIDE SEQUENCE [LARGE SCALE GENOMIC DNA]</scope>
    <source>
        <strain evidence="3">CCUG 53270</strain>
    </source>
</reference>
<evidence type="ECO:0000313" key="2">
    <source>
        <dbReference type="EMBL" id="MFD1223776.1"/>
    </source>
</evidence>
<feature type="transmembrane region" description="Helical" evidence="1">
    <location>
        <begin position="547"/>
        <end position="569"/>
    </location>
</feature>
<dbReference type="EMBL" id="JBHTLU010000036">
    <property type="protein sequence ID" value="MFD1223776.1"/>
    <property type="molecule type" value="Genomic_DNA"/>
</dbReference>
<accession>A0ABW3UTS7</accession>